<feature type="transmembrane region" description="Helical" evidence="8">
    <location>
        <begin position="296"/>
        <end position="312"/>
    </location>
</feature>
<feature type="transmembrane region" description="Helical" evidence="8">
    <location>
        <begin position="20"/>
        <end position="39"/>
    </location>
</feature>
<evidence type="ECO:0000256" key="1">
    <source>
        <dbReference type="ARBA" id="ARBA00004651"/>
    </source>
</evidence>
<keyword evidence="4" id="KW-0808">Transferase</keyword>
<keyword evidence="7 8" id="KW-0472">Membrane</keyword>
<feature type="transmembrane region" description="Helical" evidence="8">
    <location>
        <begin position="90"/>
        <end position="108"/>
    </location>
</feature>
<protein>
    <recommendedName>
        <fullName evidence="9">ArnT-like N-terminal domain-containing protein</fullName>
    </recommendedName>
</protein>
<name>A0A1G2R892_9BACT</name>
<dbReference type="GO" id="GO:0005886">
    <property type="term" value="C:plasma membrane"/>
    <property type="evidence" value="ECO:0007669"/>
    <property type="project" value="UniProtKB-SubCell"/>
</dbReference>
<evidence type="ECO:0000256" key="5">
    <source>
        <dbReference type="ARBA" id="ARBA00022692"/>
    </source>
</evidence>
<evidence type="ECO:0000313" key="10">
    <source>
        <dbReference type="EMBL" id="OHA68778.1"/>
    </source>
</evidence>
<proteinExistence type="predicted"/>
<dbReference type="InterPro" id="IPR003342">
    <property type="entry name" value="ArnT-like_N"/>
</dbReference>
<dbReference type="Pfam" id="PF02366">
    <property type="entry name" value="PMT"/>
    <property type="match status" value="1"/>
</dbReference>
<feature type="transmembrane region" description="Helical" evidence="8">
    <location>
        <begin position="138"/>
        <end position="165"/>
    </location>
</feature>
<organism evidence="10 11">
    <name type="scientific">Candidatus Wildermuthbacteria bacterium RIFCSPHIGHO2_02_FULL_47_17</name>
    <dbReference type="NCBI Taxonomy" id="1802452"/>
    <lineage>
        <taxon>Bacteria</taxon>
        <taxon>Candidatus Wildermuthiibacteriota</taxon>
    </lineage>
</organism>
<dbReference type="AlphaFoldDB" id="A0A1G2R892"/>
<feature type="transmembrane region" description="Helical" evidence="8">
    <location>
        <begin position="185"/>
        <end position="205"/>
    </location>
</feature>
<evidence type="ECO:0000259" key="9">
    <source>
        <dbReference type="Pfam" id="PF02366"/>
    </source>
</evidence>
<evidence type="ECO:0000313" key="11">
    <source>
        <dbReference type="Proteomes" id="UP000179258"/>
    </source>
</evidence>
<feature type="transmembrane region" description="Helical" evidence="8">
    <location>
        <begin position="273"/>
        <end position="290"/>
    </location>
</feature>
<gene>
    <name evidence="10" type="ORF">A3D59_01190</name>
</gene>
<feature type="transmembrane region" description="Helical" evidence="8">
    <location>
        <begin position="212"/>
        <end position="231"/>
    </location>
</feature>
<dbReference type="Proteomes" id="UP000179258">
    <property type="component" value="Unassembled WGS sequence"/>
</dbReference>
<evidence type="ECO:0000256" key="2">
    <source>
        <dbReference type="ARBA" id="ARBA00022475"/>
    </source>
</evidence>
<evidence type="ECO:0000256" key="6">
    <source>
        <dbReference type="ARBA" id="ARBA00022989"/>
    </source>
</evidence>
<sequence length="573" mass="65730">MGQRMSLLPQDVNYPLFYKYVLLVSYGGYYTLGLLFGFFKDKTDFAVKFLLDQSNIVLLSRIVTTLLGTITVVVAYYWGVLIDRSRRTGLVAAVFTALEWQLVLESQYALHQTLAALSSLVAFLGLSLVLVSKSRKSYIVGGVALGFAAASHQSVVLLLPTLIYVFSTDLSKNDNIRPREAITNWLNFCFPALLIGIMGNLNWMFRFKESLHFFLQGTGAGRVAFSSMQYFSYDIPSIVSWYLAEIIRRDYLIGLFVSLSLIVAILRRKKLDILYLIVTVTYFVFFYRWAFRWMHLFVGLIPIAMLFAAKCLSDLISRLRVSNIAVVMSVFLIISPNIFDLVRMDLNKHRPETRQLAKQWIEQNIPKGTKVAIDYPAHAVSLDTKYPNILRNRIAQDYFENTVPQAIKDKYLQLNDLGMIYEVVDMIDSKSKPEWPDFMPREAIQKAESSATMKDIYAYFNFKPVDKIVAEGARYIVLTSYTYAMFLYSDDPRKIYMANSYIKDDVLPFFNHGHTIDAGTQHELMYYVAKRGRDYFSQLLDNKIPGIKLIKEFVPSADQYGPVVKIYSVLQNK</sequence>
<reference evidence="10 11" key="1">
    <citation type="journal article" date="2016" name="Nat. Commun.">
        <title>Thousands of microbial genomes shed light on interconnected biogeochemical processes in an aquifer system.</title>
        <authorList>
            <person name="Anantharaman K."/>
            <person name="Brown C.T."/>
            <person name="Hug L.A."/>
            <person name="Sharon I."/>
            <person name="Castelle C.J."/>
            <person name="Probst A.J."/>
            <person name="Thomas B.C."/>
            <person name="Singh A."/>
            <person name="Wilkins M.J."/>
            <person name="Karaoz U."/>
            <person name="Brodie E.L."/>
            <person name="Williams K.H."/>
            <person name="Hubbard S.S."/>
            <person name="Banfield J.F."/>
        </authorList>
    </citation>
    <scope>NUCLEOTIDE SEQUENCE [LARGE SCALE GENOMIC DNA]</scope>
</reference>
<dbReference type="GO" id="GO:0006493">
    <property type="term" value="P:protein O-linked glycosylation"/>
    <property type="evidence" value="ECO:0007669"/>
    <property type="project" value="InterPro"/>
</dbReference>
<dbReference type="GO" id="GO:0016763">
    <property type="term" value="F:pentosyltransferase activity"/>
    <property type="evidence" value="ECO:0007669"/>
    <property type="project" value="TreeGrafter"/>
</dbReference>
<keyword evidence="5 8" id="KW-0812">Transmembrane</keyword>
<evidence type="ECO:0000256" key="8">
    <source>
        <dbReference type="SAM" id="Phobius"/>
    </source>
</evidence>
<comment type="caution">
    <text evidence="10">The sequence shown here is derived from an EMBL/GenBank/DDBJ whole genome shotgun (WGS) entry which is preliminary data.</text>
</comment>
<evidence type="ECO:0000256" key="4">
    <source>
        <dbReference type="ARBA" id="ARBA00022679"/>
    </source>
</evidence>
<feature type="transmembrane region" description="Helical" evidence="8">
    <location>
        <begin position="114"/>
        <end position="131"/>
    </location>
</feature>
<dbReference type="EMBL" id="MHTX01000008">
    <property type="protein sequence ID" value="OHA68778.1"/>
    <property type="molecule type" value="Genomic_DNA"/>
</dbReference>
<comment type="subcellular location">
    <subcellularLocation>
        <location evidence="1">Cell membrane</location>
        <topology evidence="1">Multi-pass membrane protein</topology>
    </subcellularLocation>
</comment>
<evidence type="ECO:0000256" key="3">
    <source>
        <dbReference type="ARBA" id="ARBA00022676"/>
    </source>
</evidence>
<feature type="transmembrane region" description="Helical" evidence="8">
    <location>
        <begin position="324"/>
        <end position="342"/>
    </location>
</feature>
<keyword evidence="2" id="KW-1003">Cell membrane</keyword>
<evidence type="ECO:0000256" key="7">
    <source>
        <dbReference type="ARBA" id="ARBA00023136"/>
    </source>
</evidence>
<feature type="transmembrane region" description="Helical" evidence="8">
    <location>
        <begin position="251"/>
        <end position="266"/>
    </location>
</feature>
<dbReference type="InterPro" id="IPR050297">
    <property type="entry name" value="LipidA_mod_glycosyltrf_83"/>
</dbReference>
<accession>A0A1G2R892</accession>
<feature type="domain" description="ArnT-like N-terminal" evidence="9">
    <location>
        <begin position="57"/>
        <end position="173"/>
    </location>
</feature>
<dbReference type="PANTHER" id="PTHR33908:SF11">
    <property type="entry name" value="MEMBRANE PROTEIN"/>
    <property type="match status" value="1"/>
</dbReference>
<dbReference type="GO" id="GO:0009103">
    <property type="term" value="P:lipopolysaccharide biosynthetic process"/>
    <property type="evidence" value="ECO:0007669"/>
    <property type="project" value="UniProtKB-ARBA"/>
</dbReference>
<keyword evidence="3" id="KW-0328">Glycosyltransferase</keyword>
<dbReference type="GO" id="GO:0000030">
    <property type="term" value="F:mannosyltransferase activity"/>
    <property type="evidence" value="ECO:0007669"/>
    <property type="project" value="InterPro"/>
</dbReference>
<dbReference type="PANTHER" id="PTHR33908">
    <property type="entry name" value="MANNOSYLTRANSFERASE YKCB-RELATED"/>
    <property type="match status" value="1"/>
</dbReference>
<keyword evidence="6 8" id="KW-1133">Transmembrane helix</keyword>
<feature type="transmembrane region" description="Helical" evidence="8">
    <location>
        <begin position="59"/>
        <end position="78"/>
    </location>
</feature>